<reference evidence="8" key="1">
    <citation type="journal article" date="2010" name="Nat. Biotechnol.">
        <title>Draft genome sequence of the oilseed species Ricinus communis.</title>
        <authorList>
            <person name="Chan A.P."/>
            <person name="Crabtree J."/>
            <person name="Zhao Q."/>
            <person name="Lorenzi H."/>
            <person name="Orvis J."/>
            <person name="Puiu D."/>
            <person name="Melake-Berhan A."/>
            <person name="Jones K.M."/>
            <person name="Redman J."/>
            <person name="Chen G."/>
            <person name="Cahoon E.B."/>
            <person name="Gedil M."/>
            <person name="Stanke M."/>
            <person name="Haas B.J."/>
            <person name="Wortman J.R."/>
            <person name="Fraser-Liggett C.M."/>
            <person name="Ravel J."/>
            <person name="Rabinowicz P.D."/>
        </authorList>
    </citation>
    <scope>NUCLEOTIDE SEQUENCE [LARGE SCALE GENOMIC DNA]</scope>
    <source>
        <strain evidence="8">cv. Hale</strain>
    </source>
</reference>
<dbReference type="InterPro" id="IPR038528">
    <property type="entry name" value="TEL2_C_sf"/>
</dbReference>
<dbReference type="eggNOG" id="KOG4346">
    <property type="taxonomic scope" value="Eukaryota"/>
</dbReference>
<dbReference type="GO" id="GO:0051879">
    <property type="term" value="F:Hsp90 protein binding"/>
    <property type="evidence" value="ECO:0000318"/>
    <property type="project" value="GO_Central"/>
</dbReference>
<keyword evidence="3" id="KW-0963">Cytoplasm</keyword>
<dbReference type="Proteomes" id="UP000008311">
    <property type="component" value="Unassembled WGS sequence"/>
</dbReference>
<dbReference type="STRING" id="3988.B9RAM7"/>
<dbReference type="EMBL" id="EQ973773">
    <property type="protein sequence ID" value="EEF51854.1"/>
    <property type="molecule type" value="Genomic_DNA"/>
</dbReference>
<evidence type="ECO:0000256" key="1">
    <source>
        <dbReference type="ARBA" id="ARBA00004496"/>
    </source>
</evidence>
<name>B9RAM7_RICCO</name>
<dbReference type="InterPro" id="IPR057348">
    <property type="entry name" value="TELO2_ARM"/>
</dbReference>
<evidence type="ECO:0000259" key="6">
    <source>
        <dbReference type="Pfam" id="PF25320"/>
    </source>
</evidence>
<gene>
    <name evidence="7" type="ORF">RCOM_1507370</name>
</gene>
<dbReference type="Pfam" id="PF25320">
    <property type="entry name" value="TELO2_ARM"/>
    <property type="match status" value="1"/>
</dbReference>
<dbReference type="GO" id="GO:0051083">
    <property type="term" value="P:'de novo' cotranslational protein folding"/>
    <property type="evidence" value="ECO:0000318"/>
    <property type="project" value="GO_Central"/>
</dbReference>
<evidence type="ECO:0000259" key="5">
    <source>
        <dbReference type="Pfam" id="PF10193"/>
    </source>
</evidence>
<dbReference type="AlphaFoldDB" id="B9RAM7"/>
<dbReference type="InterPro" id="IPR019337">
    <property type="entry name" value="Telomere_length_regulation_dom"/>
</dbReference>
<dbReference type="Pfam" id="PF10193">
    <property type="entry name" value="Telomere_reg-2"/>
    <property type="match status" value="1"/>
</dbReference>
<accession>B9RAM7</accession>
<feature type="compositionally biased region" description="Polar residues" evidence="4">
    <location>
        <begin position="517"/>
        <end position="526"/>
    </location>
</feature>
<evidence type="ECO:0000256" key="2">
    <source>
        <dbReference type="ARBA" id="ARBA00006133"/>
    </source>
</evidence>
<feature type="compositionally biased region" description="Basic and acidic residues" evidence="4">
    <location>
        <begin position="495"/>
        <end position="504"/>
    </location>
</feature>
<feature type="region of interest" description="Disordered" evidence="4">
    <location>
        <begin position="550"/>
        <end position="585"/>
    </location>
</feature>
<dbReference type="PANTHER" id="PTHR15830">
    <property type="entry name" value="TELOMERE LENGTH REGULATION PROTEIN TEL2 FAMILY MEMBER"/>
    <property type="match status" value="1"/>
</dbReference>
<comment type="similarity">
    <text evidence="2">Belongs to the TEL2 family.</text>
</comment>
<dbReference type="GO" id="GO:0005829">
    <property type="term" value="C:cytosol"/>
    <property type="evidence" value="ECO:0000318"/>
    <property type="project" value="GO_Central"/>
</dbReference>
<proteinExistence type="inferred from homology"/>
<feature type="domain" description="TELO2 ARM repeat" evidence="6">
    <location>
        <begin position="242"/>
        <end position="482"/>
    </location>
</feature>
<dbReference type="FunCoup" id="B9RAM7">
    <property type="interactions" value="1979"/>
</dbReference>
<sequence>MEEEANRKKREVESSVMDKTGEVISAIKTAKHVDQVICALHSLAILLFPIDSSLISGSLDKPYRDQVLSAKIPCAEHREEWWHVFYRGAAFSTLARVLLLDVASNWLACFPLSARKYLYDTFFVSGLSTEVVQILVPCLQLNGIDSFDANAVQSNSERLLLLYVLENDGLVRISREFGSMHQSVDSTNTQLLPVVSRMAQIVASIPDKARPRAPASLACYLDGVMLFAGETFSRICRRGSSDVLLGEVLPQVIKYVRWFLSSSTDPAKEEVFEANPESQFWLRMMEAIKDLYAVERMSEQLFHQLAIENVTDIEAYWTIWLLFNRILKNQPSVRSMFVEKFLLWKVFPICCLRWIIQFAVLECPPVANSLTKGCEARVLLDTVQRLLAVWSKREFLQSAPIEQQAYITAAVGLCMEQMSKEELDNSKDAMHSILQGVSCRLESPTHLVRKMASNVALVFSKVIDPKNPLYLDDSCTEENIDWEFGLTKAEKRTLPTLKENEKAKPPTIPEPEEDLNYSRSNVTSRNTKGDKKKLSLVKLVDPDEIIDPAMLNYGSASDKDEDDDASENSDSSSESSLQPYDITDDDRDLQKRFTQLVDVVGALRKSDDADGAERALDVAEKLVRAAPDELAHIAGDLARALVQVRCSDLAVEGEEESAEEKRQRALISLLVTCPLPSLDTLNKLLYSANVDISQRIMILDIMTEAAQELADAKTIKPKHQSRVLISTVTENQPWFLPSSSGPPGAGCWKEVSETGTLLNYSNRYERELPLKPDQIIRGKTRRWGLRSPNTQESQLEWTHNKFPVYAASFMLPVMQDFDKKRHGVDLLGRDFIVLGKLIYMLGVCMRCVSLHPEATALAPPLLDMLRSKEICQHKEAYVRRAVLFAASCVLVSLHPSYVASAVTEGNSEVSKGLEWIRTWALDIVESDVDKECYMMAMRCLQLHAEMALQASRALEAAESTLKAKKVGFPSSLSRGTIRIPYSNVEY</sequence>
<feature type="region of interest" description="Disordered" evidence="4">
    <location>
        <begin position="495"/>
        <end position="529"/>
    </location>
</feature>
<dbReference type="PANTHER" id="PTHR15830:SF10">
    <property type="entry name" value="TELOMERE LENGTH REGULATION PROTEIN TEL2 HOMOLOG"/>
    <property type="match status" value="1"/>
</dbReference>
<evidence type="ECO:0000256" key="3">
    <source>
        <dbReference type="ARBA" id="ARBA00022490"/>
    </source>
</evidence>
<protein>
    <submittedName>
        <fullName evidence="7">Uncharacterized protein</fullName>
    </submittedName>
</protein>
<evidence type="ECO:0000313" key="7">
    <source>
        <dbReference type="EMBL" id="EEF51854.1"/>
    </source>
</evidence>
<evidence type="ECO:0000256" key="4">
    <source>
        <dbReference type="SAM" id="MobiDB-lite"/>
    </source>
</evidence>
<dbReference type="GO" id="GO:0042162">
    <property type="term" value="F:telomeric DNA binding"/>
    <property type="evidence" value="ECO:0000318"/>
    <property type="project" value="GO_Central"/>
</dbReference>
<keyword evidence="8" id="KW-1185">Reference proteome</keyword>
<feature type="domain" description="Telomere length regulation protein conserved" evidence="5">
    <location>
        <begin position="595"/>
        <end position="706"/>
    </location>
</feature>
<evidence type="ECO:0000313" key="8">
    <source>
        <dbReference type="Proteomes" id="UP000008311"/>
    </source>
</evidence>
<dbReference type="Gene3D" id="1.25.40.720">
    <property type="entry name" value="Telomere length regulation protein 2, C-terminal domain"/>
    <property type="match status" value="1"/>
</dbReference>
<dbReference type="InterPro" id="IPR051970">
    <property type="entry name" value="TEL2_Regulation"/>
</dbReference>
<comment type="subcellular location">
    <subcellularLocation>
        <location evidence="1">Cytoplasm</location>
    </subcellularLocation>
</comment>
<organism evidence="7 8">
    <name type="scientific">Ricinus communis</name>
    <name type="common">Castor bean</name>
    <dbReference type="NCBI Taxonomy" id="3988"/>
    <lineage>
        <taxon>Eukaryota</taxon>
        <taxon>Viridiplantae</taxon>
        <taxon>Streptophyta</taxon>
        <taxon>Embryophyta</taxon>
        <taxon>Tracheophyta</taxon>
        <taxon>Spermatophyta</taxon>
        <taxon>Magnoliopsida</taxon>
        <taxon>eudicotyledons</taxon>
        <taxon>Gunneridae</taxon>
        <taxon>Pentapetalae</taxon>
        <taxon>rosids</taxon>
        <taxon>fabids</taxon>
        <taxon>Malpighiales</taxon>
        <taxon>Euphorbiaceae</taxon>
        <taxon>Acalyphoideae</taxon>
        <taxon>Acalypheae</taxon>
        <taxon>Ricinus</taxon>
    </lineage>
</organism>
<dbReference type="InParanoid" id="B9RAM7"/>